<dbReference type="CDD" id="cd15489">
    <property type="entry name" value="PHD_SF"/>
    <property type="match status" value="1"/>
</dbReference>
<keyword evidence="1" id="KW-0479">Metal-binding</keyword>
<feature type="domain" description="Zinc finger PHD-type" evidence="5">
    <location>
        <begin position="136"/>
        <end position="183"/>
    </location>
</feature>
<organism evidence="6 7">
    <name type="scientific">Saprolegnia diclina (strain VS20)</name>
    <dbReference type="NCBI Taxonomy" id="1156394"/>
    <lineage>
        <taxon>Eukaryota</taxon>
        <taxon>Sar</taxon>
        <taxon>Stramenopiles</taxon>
        <taxon>Oomycota</taxon>
        <taxon>Saprolegniomycetes</taxon>
        <taxon>Saprolegniales</taxon>
        <taxon>Saprolegniaceae</taxon>
        <taxon>Saprolegnia</taxon>
    </lineage>
</organism>
<keyword evidence="2" id="KW-0863">Zinc-finger</keyword>
<dbReference type="InParanoid" id="T0R4Y7"/>
<feature type="region of interest" description="Disordered" evidence="4">
    <location>
        <begin position="223"/>
        <end position="246"/>
    </location>
</feature>
<protein>
    <recommendedName>
        <fullName evidence="5">Zinc finger PHD-type domain-containing protein</fullName>
    </recommendedName>
</protein>
<feature type="compositionally biased region" description="Basic and acidic residues" evidence="4">
    <location>
        <begin position="230"/>
        <end position="241"/>
    </location>
</feature>
<keyword evidence="3" id="KW-0862">Zinc</keyword>
<evidence type="ECO:0000313" key="6">
    <source>
        <dbReference type="EMBL" id="EQC27153.1"/>
    </source>
</evidence>
<dbReference type="InterPro" id="IPR011011">
    <property type="entry name" value="Znf_FYVE_PHD"/>
</dbReference>
<dbReference type="VEuPathDB" id="FungiDB:SDRG_15055"/>
<proteinExistence type="predicted"/>
<dbReference type="Proteomes" id="UP000030762">
    <property type="component" value="Unassembled WGS sequence"/>
</dbReference>
<dbReference type="OMA" id="PRELCAI"/>
<dbReference type="STRING" id="1156394.T0R4Y7"/>
<keyword evidence="7" id="KW-1185">Reference proteome</keyword>
<dbReference type="RefSeq" id="XP_008619439.1">
    <property type="nucleotide sequence ID" value="XM_008621217.1"/>
</dbReference>
<dbReference type="AlphaFoldDB" id="T0R4Y7"/>
<evidence type="ECO:0000256" key="2">
    <source>
        <dbReference type="ARBA" id="ARBA00022771"/>
    </source>
</evidence>
<sequence>MSTDVTGVMRTLISAQLIKPGPRKLYVTYYRTKTHADLLPDGGMLFEGQRYVNPSALAVAMKRSLNPGMKTRHDPGWASLYASDTGDCLKDLREQIIPKNSAAASTSAARSRAAEVAPDPPTRSRVVEAPPAPRELCAICSRDRGSLDLCVKCEACAAVHHKACVDDTNTTTTASAYYCSKCIDHHCSLVQSLLRDLRQVVVKYGAVSSEAITENEPAAINDASSVASPRIKDEEETKEMETAATSSSSLMALGASDDVVDLDALAADVSPATATSLLTQIDGMLQRLGANDQRMQLLLNSTGEVLVHLASLDMAKALLAIDHDLKKVATSCTRDNDANADHFSPGVDGLVHVLNLRHGVLSARYHFQRTVTALQTLSEKRLRSCDIREAKTCDAWQKELRIYNEWAAKMASAKASVAAIQHEIAQKNALIDNAVRHRKTLRAISLAKRFIPAYRECTQGLQGSADYLLVTILADKLKGLAQSIKKWELMGAHYTGMKSVLLARKESLKRKRDANEDEHELLPALKLAKRDVTLPSPPLAKLIDRQVLEMETNLDNIESHKKDALGTLAAIEKALDAHQHATESLPEWSTLLGTVRDMMRRCEPPREEPPTPDVLDEPEASEEVVAAAHDDGTETEDEETEEADSPVAPVVQPEPPVVQTEAPVKTEAPAVQAEVPVVHATPAAEHTPAPVVNNAMPYIKPEVPAFEPYSAATFAPQWPAAAPLPSERSALSVKDEILAAVPAPSVAPARPIEHDIIVIDDSD</sequence>
<dbReference type="GO" id="GO:0008270">
    <property type="term" value="F:zinc ion binding"/>
    <property type="evidence" value="ECO:0007669"/>
    <property type="project" value="UniProtKB-KW"/>
</dbReference>
<feature type="compositionally biased region" description="Acidic residues" evidence="4">
    <location>
        <begin position="633"/>
        <end position="644"/>
    </location>
</feature>
<gene>
    <name evidence="6" type="ORF">SDRG_15055</name>
</gene>
<accession>T0R4Y7</accession>
<feature type="region of interest" description="Disordered" evidence="4">
    <location>
        <begin position="100"/>
        <end position="127"/>
    </location>
</feature>
<dbReference type="SUPFAM" id="SSF57903">
    <property type="entry name" value="FYVE/PHD zinc finger"/>
    <property type="match status" value="1"/>
</dbReference>
<evidence type="ECO:0000313" key="7">
    <source>
        <dbReference type="Proteomes" id="UP000030762"/>
    </source>
</evidence>
<name>T0R4Y7_SAPDV</name>
<dbReference type="InterPro" id="IPR001965">
    <property type="entry name" value="Znf_PHD"/>
</dbReference>
<dbReference type="InterPro" id="IPR040843">
    <property type="entry name" value="RAMA"/>
</dbReference>
<dbReference type="GeneID" id="19955782"/>
<feature type="region of interest" description="Disordered" evidence="4">
    <location>
        <begin position="626"/>
        <end position="654"/>
    </location>
</feature>
<dbReference type="Pfam" id="PF18755">
    <property type="entry name" value="RAMA"/>
    <property type="match status" value="1"/>
</dbReference>
<evidence type="ECO:0000256" key="3">
    <source>
        <dbReference type="ARBA" id="ARBA00022833"/>
    </source>
</evidence>
<reference evidence="6 7" key="1">
    <citation type="submission" date="2012-04" db="EMBL/GenBank/DDBJ databases">
        <title>The Genome Sequence of Saprolegnia declina VS20.</title>
        <authorList>
            <consortium name="The Broad Institute Genome Sequencing Platform"/>
            <person name="Russ C."/>
            <person name="Nusbaum C."/>
            <person name="Tyler B."/>
            <person name="van West P."/>
            <person name="Dieguez-Uribeondo J."/>
            <person name="de Bruijn I."/>
            <person name="Tripathy S."/>
            <person name="Jiang R."/>
            <person name="Young S.K."/>
            <person name="Zeng Q."/>
            <person name="Gargeya S."/>
            <person name="Fitzgerald M."/>
            <person name="Haas B."/>
            <person name="Abouelleil A."/>
            <person name="Alvarado L."/>
            <person name="Arachchi H.M."/>
            <person name="Berlin A."/>
            <person name="Chapman S.B."/>
            <person name="Goldberg J."/>
            <person name="Griggs A."/>
            <person name="Gujja S."/>
            <person name="Hansen M."/>
            <person name="Howarth C."/>
            <person name="Imamovic A."/>
            <person name="Larimer J."/>
            <person name="McCowen C."/>
            <person name="Montmayeur A."/>
            <person name="Murphy C."/>
            <person name="Neiman D."/>
            <person name="Pearson M."/>
            <person name="Priest M."/>
            <person name="Roberts A."/>
            <person name="Saif S."/>
            <person name="Shea T."/>
            <person name="Sisk P."/>
            <person name="Sykes S."/>
            <person name="Wortman J."/>
            <person name="Nusbaum C."/>
            <person name="Birren B."/>
        </authorList>
    </citation>
    <scope>NUCLEOTIDE SEQUENCE [LARGE SCALE GENOMIC DNA]</scope>
    <source>
        <strain evidence="6 7">VS20</strain>
    </source>
</reference>
<dbReference type="EMBL" id="JH767214">
    <property type="protein sequence ID" value="EQC27153.1"/>
    <property type="molecule type" value="Genomic_DNA"/>
</dbReference>
<evidence type="ECO:0000256" key="1">
    <source>
        <dbReference type="ARBA" id="ARBA00022723"/>
    </source>
</evidence>
<dbReference type="SMART" id="SM00249">
    <property type="entry name" value="PHD"/>
    <property type="match status" value="1"/>
</dbReference>
<dbReference type="OrthoDB" id="167806at2759"/>
<evidence type="ECO:0000259" key="5">
    <source>
        <dbReference type="SMART" id="SM00249"/>
    </source>
</evidence>
<feature type="compositionally biased region" description="Low complexity" evidence="4">
    <location>
        <begin position="101"/>
        <end position="111"/>
    </location>
</feature>
<dbReference type="eggNOG" id="ENOG502QVZ8">
    <property type="taxonomic scope" value="Eukaryota"/>
</dbReference>
<evidence type="ECO:0000256" key="4">
    <source>
        <dbReference type="SAM" id="MobiDB-lite"/>
    </source>
</evidence>